<dbReference type="AlphaFoldDB" id="M5FU32"/>
<accession>M5FU32</accession>
<evidence type="ECO:0000313" key="2">
    <source>
        <dbReference type="EMBL" id="EJU01181.1"/>
    </source>
</evidence>
<evidence type="ECO:0000313" key="3">
    <source>
        <dbReference type="Proteomes" id="UP000030653"/>
    </source>
</evidence>
<feature type="domain" description="Putative Zn2Cys6" evidence="1">
    <location>
        <begin position="272"/>
        <end position="349"/>
    </location>
</feature>
<name>M5FU32_DACPD</name>
<dbReference type="Proteomes" id="UP000030653">
    <property type="component" value="Unassembled WGS sequence"/>
</dbReference>
<proteinExistence type="predicted"/>
<keyword evidence="3" id="KW-1185">Reference proteome</keyword>
<reference evidence="2 3" key="1">
    <citation type="journal article" date="2012" name="Science">
        <title>The Paleozoic origin of enzymatic lignin decomposition reconstructed from 31 fungal genomes.</title>
        <authorList>
            <person name="Floudas D."/>
            <person name="Binder M."/>
            <person name="Riley R."/>
            <person name="Barry K."/>
            <person name="Blanchette R.A."/>
            <person name="Henrissat B."/>
            <person name="Martinez A.T."/>
            <person name="Otillar R."/>
            <person name="Spatafora J.W."/>
            <person name="Yadav J.S."/>
            <person name="Aerts A."/>
            <person name="Benoit I."/>
            <person name="Boyd A."/>
            <person name="Carlson A."/>
            <person name="Copeland A."/>
            <person name="Coutinho P.M."/>
            <person name="de Vries R.P."/>
            <person name="Ferreira P."/>
            <person name="Findley K."/>
            <person name="Foster B."/>
            <person name="Gaskell J."/>
            <person name="Glotzer D."/>
            <person name="Gorecki P."/>
            <person name="Heitman J."/>
            <person name="Hesse C."/>
            <person name="Hori C."/>
            <person name="Igarashi K."/>
            <person name="Jurgens J.A."/>
            <person name="Kallen N."/>
            <person name="Kersten P."/>
            <person name="Kohler A."/>
            <person name="Kuees U."/>
            <person name="Kumar T.K.A."/>
            <person name="Kuo A."/>
            <person name="LaButti K."/>
            <person name="Larrondo L.F."/>
            <person name="Lindquist E."/>
            <person name="Ling A."/>
            <person name="Lombard V."/>
            <person name="Lucas S."/>
            <person name="Lundell T."/>
            <person name="Martin R."/>
            <person name="McLaughlin D.J."/>
            <person name="Morgenstern I."/>
            <person name="Morin E."/>
            <person name="Murat C."/>
            <person name="Nagy L.G."/>
            <person name="Nolan M."/>
            <person name="Ohm R.A."/>
            <person name="Patyshakuliyeva A."/>
            <person name="Rokas A."/>
            <person name="Ruiz-Duenas F.J."/>
            <person name="Sabat G."/>
            <person name="Salamov A."/>
            <person name="Samejima M."/>
            <person name="Schmutz J."/>
            <person name="Slot J.C."/>
            <person name="St John F."/>
            <person name="Stenlid J."/>
            <person name="Sun H."/>
            <person name="Sun S."/>
            <person name="Syed K."/>
            <person name="Tsang A."/>
            <person name="Wiebenga A."/>
            <person name="Young D."/>
            <person name="Pisabarro A."/>
            <person name="Eastwood D.C."/>
            <person name="Martin F."/>
            <person name="Cullen D."/>
            <person name="Grigoriev I.V."/>
            <person name="Hibbett D.S."/>
        </authorList>
    </citation>
    <scope>NUCLEOTIDE SEQUENCE [LARGE SCALE GENOMIC DNA]</scope>
    <source>
        <strain evidence="2 3">DJM-731 SS1</strain>
    </source>
</reference>
<dbReference type="EMBL" id="JH795865">
    <property type="protein sequence ID" value="EJU01181.1"/>
    <property type="molecule type" value="Genomic_DNA"/>
</dbReference>
<dbReference type="RefSeq" id="XP_040628078.1">
    <property type="nucleotide sequence ID" value="XM_040777292.1"/>
</dbReference>
<dbReference type="GeneID" id="63692354"/>
<organism evidence="2 3">
    <name type="scientific">Dacryopinax primogenitus (strain DJM 731)</name>
    <name type="common">Brown rot fungus</name>
    <dbReference type="NCBI Taxonomy" id="1858805"/>
    <lineage>
        <taxon>Eukaryota</taxon>
        <taxon>Fungi</taxon>
        <taxon>Dikarya</taxon>
        <taxon>Basidiomycota</taxon>
        <taxon>Agaricomycotina</taxon>
        <taxon>Dacrymycetes</taxon>
        <taxon>Dacrymycetales</taxon>
        <taxon>Dacrymycetaceae</taxon>
        <taxon>Dacryopinax</taxon>
    </lineage>
</organism>
<dbReference type="Pfam" id="PF26625">
    <property type="entry name" value="Zn2Cys6-like"/>
    <property type="match status" value="1"/>
</dbReference>
<evidence type="ECO:0000259" key="1">
    <source>
        <dbReference type="Pfam" id="PF26625"/>
    </source>
</evidence>
<dbReference type="InterPro" id="IPR058259">
    <property type="entry name" value="Zn2Cys6-like"/>
</dbReference>
<dbReference type="STRING" id="1858805.M5FU32"/>
<dbReference type="HOGENOM" id="CLU_692665_0_0_1"/>
<sequence>MFNIQAKFEFLDQVNGKWGNLDIISFIKELKRDDILNMPQWWTINHYSTRTVVELIDVTRPWPKIPDAPVQRVSTWMTTTRDHIVSSICSICQIHAHSNHRTNMEHRRAYDSPPTSFFVRALLSLMKHCARWHLKLPLEHWAFSFEGMPDALLTVLKYDVQRISKEEPDFSDEALGDPGRGNQKWTADEIFKNILVHTRHERTVNDFQMRALLHKRKSRHATPGLTPTLLRAPELGDNQIFSELQTPAYDIAHELGVIEIHPELRADNNEIRVLDDVVVICFGAEMCYHCRHDVCHEYPQGDPRATGRGIDCACIQFHGRRCQHCIDGAKRCLFHKEGYCQISLKDWDVIKPKRGTDLNYESKRWLLNFAWFADGDNGGPEDWDEIDDRLDVNVWVLE</sequence>
<gene>
    <name evidence="2" type="ORF">DACRYDRAFT_95352</name>
</gene>
<protein>
    <recommendedName>
        <fullName evidence="1">Putative Zn2Cys6 domain-containing protein</fullName>
    </recommendedName>
</protein>
<dbReference type="OrthoDB" id="3412206at2759"/>